<dbReference type="PROSITE" id="PS51257">
    <property type="entry name" value="PROKAR_LIPOPROTEIN"/>
    <property type="match status" value="1"/>
</dbReference>
<accession>A0A0S7ECX2</accession>
<dbReference type="eggNOG" id="COG3015">
    <property type="taxonomic scope" value="Bacteria"/>
</dbReference>
<protein>
    <submittedName>
        <fullName evidence="3">Copper resistance protein NlpE</fullName>
    </submittedName>
</protein>
<evidence type="ECO:0000313" key="4">
    <source>
        <dbReference type="Proteomes" id="UP000069030"/>
    </source>
</evidence>
<feature type="region of interest" description="Disordered" evidence="1">
    <location>
        <begin position="27"/>
        <end position="61"/>
    </location>
</feature>
<feature type="compositionally biased region" description="Low complexity" evidence="1">
    <location>
        <begin position="29"/>
        <end position="42"/>
    </location>
</feature>
<organism evidence="3 4">
    <name type="scientific">Myroides odoratimimus</name>
    <dbReference type="NCBI Taxonomy" id="76832"/>
    <lineage>
        <taxon>Bacteria</taxon>
        <taxon>Pseudomonadati</taxon>
        <taxon>Bacteroidota</taxon>
        <taxon>Flavobacteriia</taxon>
        <taxon>Flavobacteriales</taxon>
        <taxon>Flavobacteriaceae</taxon>
        <taxon>Myroides</taxon>
    </lineage>
</organism>
<dbReference type="InterPro" id="IPR007298">
    <property type="entry name" value="Cu-R_lipoprotein_NlpE"/>
</dbReference>
<sequence>MKGKKMLALAVLLTGIAFVGCKDTKATETTETEQTATTTETETAVKDEHTSENSLDWAGTYEGTLPGANSDIKTTVVLNQDKTYAKTTIYVDKAEEKFEEKGTFTWNAEGTIVTLVAEGESTQYKVQEGSLLMLDQEGKEVTGPLADKYVLAKK</sequence>
<evidence type="ECO:0000313" key="3">
    <source>
        <dbReference type="EMBL" id="ALU26937.1"/>
    </source>
</evidence>
<dbReference type="Gene3D" id="2.40.128.640">
    <property type="match status" value="1"/>
</dbReference>
<dbReference type="Pfam" id="PF04170">
    <property type="entry name" value="NlpE"/>
    <property type="match status" value="1"/>
</dbReference>
<name>A0A0S7ECX2_9FLAO</name>
<evidence type="ECO:0000256" key="1">
    <source>
        <dbReference type="SAM" id="MobiDB-lite"/>
    </source>
</evidence>
<reference evidence="3 4" key="1">
    <citation type="journal article" date="2016" name="J. Zhejiang Univ. Sci. B">
        <title>Antibiotic resistance mechanisms of Myroides sp.</title>
        <authorList>
            <person name="Hu S."/>
            <person name="Yuan S."/>
            <person name="Qu H."/>
            <person name="Jiang T."/>
            <person name="Zhou Y."/>
            <person name="Wang M."/>
            <person name="Ming D."/>
        </authorList>
    </citation>
    <scope>NUCLEOTIDE SEQUENCE [LARGE SCALE GENOMIC DNA]</scope>
    <source>
        <strain evidence="3 4">PR63039</strain>
    </source>
</reference>
<dbReference type="RefSeq" id="WP_006259219.1">
    <property type="nucleotide sequence ID" value="NZ_BCMQ01000008.1"/>
</dbReference>
<gene>
    <name evidence="3" type="ORF">AS202_12600</name>
</gene>
<dbReference type="EMBL" id="CP013690">
    <property type="protein sequence ID" value="ALU26937.1"/>
    <property type="molecule type" value="Genomic_DNA"/>
</dbReference>
<keyword evidence="2" id="KW-0732">Signal</keyword>
<dbReference type="AlphaFoldDB" id="A0A0S7ECX2"/>
<feature type="signal peptide" evidence="2">
    <location>
        <begin position="1"/>
        <end position="19"/>
    </location>
</feature>
<feature type="chain" id="PRO_5044292084" evidence="2">
    <location>
        <begin position="20"/>
        <end position="154"/>
    </location>
</feature>
<dbReference type="Proteomes" id="UP000069030">
    <property type="component" value="Chromosome"/>
</dbReference>
<evidence type="ECO:0000256" key="2">
    <source>
        <dbReference type="SAM" id="SignalP"/>
    </source>
</evidence>
<dbReference type="KEGG" id="mod:AS202_12600"/>
<proteinExistence type="predicted"/>